<protein>
    <submittedName>
        <fullName evidence="1">Putative polyphosphate/ATP-dependent NAD kinase</fullName>
    </submittedName>
</protein>
<evidence type="ECO:0000313" key="2">
    <source>
        <dbReference type="Proteomes" id="UP000245793"/>
    </source>
</evidence>
<dbReference type="InterPro" id="IPR011386">
    <property type="entry name" value="Put_ATP-NAD_kin"/>
</dbReference>
<dbReference type="RefSeq" id="WP_245893711.1">
    <property type="nucleotide sequence ID" value="NZ_QEKV01000003.1"/>
</dbReference>
<proteinExistence type="predicted"/>
<sequence>MKIGLIVNPMAGIGGSAALKGSDGKEIQKLAIERGAKPKANERAKEVFEILKSENSIPEIVAAPGVMGSAMLNSLGIKHKVVGNIKDETSGEDTTDIAREILKENVDLIVFAGGDGTARNIYDAVKDSLPVVGIPAGTKMHSAVFANTPKSAAFLINRMMNGEKVDKILEEVMDIDEEAFRNEILNVKLYGYMYVPFVAKLMQALKSPSTAGGQADIDTICHCTVDNMEENVLYFIGTGSTLKPIANICGYEGSLLGVDAVLNKKLVGKDLSEKEILGLIDKYGKSKIIVTVIGGQGYIFGRGNQQFSPEVIKKVRKENIIVLATRKKLNSIQGPLRVDTGDEDVNNMLRGYVKVLVDYDFYSMKKVE</sequence>
<accession>A0A2U1E4J6</accession>
<dbReference type="PANTHER" id="PTHR40697">
    <property type="entry name" value="ACETOIN CATABOLISM PROTEIN X"/>
    <property type="match status" value="1"/>
</dbReference>
<dbReference type="Pfam" id="PF20143">
    <property type="entry name" value="NAD_kinase_C"/>
    <property type="match status" value="1"/>
</dbReference>
<dbReference type="InterPro" id="IPR039065">
    <property type="entry name" value="AcoX-like"/>
</dbReference>
<keyword evidence="1" id="KW-0808">Transferase</keyword>
<evidence type="ECO:0000313" key="1">
    <source>
        <dbReference type="EMBL" id="PVY94825.1"/>
    </source>
</evidence>
<dbReference type="InterPro" id="IPR016064">
    <property type="entry name" value="NAD/diacylglycerol_kinase_sf"/>
</dbReference>
<dbReference type="InterPro" id="IPR017438">
    <property type="entry name" value="ATP-NAD_kinase_N"/>
</dbReference>
<dbReference type="GO" id="GO:0003951">
    <property type="term" value="F:NAD+ kinase activity"/>
    <property type="evidence" value="ECO:0007669"/>
    <property type="project" value="InterPro"/>
</dbReference>
<organism evidence="1 2">
    <name type="scientific">Ezakiella coagulans</name>
    <dbReference type="NCBI Taxonomy" id="46507"/>
    <lineage>
        <taxon>Bacteria</taxon>
        <taxon>Bacillati</taxon>
        <taxon>Bacillota</taxon>
        <taxon>Tissierellia</taxon>
        <taxon>Ezakiella</taxon>
    </lineage>
</organism>
<dbReference type="SUPFAM" id="SSF111331">
    <property type="entry name" value="NAD kinase/diacylglycerol kinase-like"/>
    <property type="match status" value="1"/>
</dbReference>
<dbReference type="GO" id="GO:0051287">
    <property type="term" value="F:NAD binding"/>
    <property type="evidence" value="ECO:0007669"/>
    <property type="project" value="UniProtKB-ARBA"/>
</dbReference>
<dbReference type="InterPro" id="IPR002504">
    <property type="entry name" value="NADK"/>
</dbReference>
<reference evidence="1 2" key="1">
    <citation type="submission" date="2018-04" db="EMBL/GenBank/DDBJ databases">
        <title>Genomic Encyclopedia of Type Strains, Phase IV (KMG-IV): sequencing the most valuable type-strain genomes for metagenomic binning, comparative biology and taxonomic classification.</title>
        <authorList>
            <person name="Goeker M."/>
        </authorList>
    </citation>
    <scope>NUCLEOTIDE SEQUENCE [LARGE SCALE GENOMIC DNA]</scope>
    <source>
        <strain evidence="1 2">DSM 20705</strain>
    </source>
</reference>
<dbReference type="EMBL" id="QEKV01000003">
    <property type="protein sequence ID" value="PVY94825.1"/>
    <property type="molecule type" value="Genomic_DNA"/>
</dbReference>
<keyword evidence="2" id="KW-1185">Reference proteome</keyword>
<name>A0A2U1E4J6_9FIRM</name>
<dbReference type="PANTHER" id="PTHR40697:SF2">
    <property type="entry name" value="ATP-NAD KINASE-RELATED"/>
    <property type="match status" value="1"/>
</dbReference>
<keyword evidence="1" id="KW-0418">Kinase</keyword>
<comment type="caution">
    <text evidence="1">The sequence shown here is derived from an EMBL/GenBank/DDBJ whole genome shotgun (WGS) entry which is preliminary data.</text>
</comment>
<dbReference type="GO" id="GO:0006741">
    <property type="term" value="P:NADP+ biosynthetic process"/>
    <property type="evidence" value="ECO:0007669"/>
    <property type="project" value="InterPro"/>
</dbReference>
<dbReference type="AlphaFoldDB" id="A0A2U1E4J6"/>
<dbReference type="Pfam" id="PF01513">
    <property type="entry name" value="NAD_kinase"/>
    <property type="match status" value="1"/>
</dbReference>
<gene>
    <name evidence="1" type="ORF">C7381_10363</name>
</gene>
<dbReference type="GO" id="GO:0005524">
    <property type="term" value="F:ATP binding"/>
    <property type="evidence" value="ECO:0007669"/>
    <property type="project" value="UniProtKB-ARBA"/>
</dbReference>
<dbReference type="PIRSF" id="PIRSF016907">
    <property type="entry name" value="Kin_ATP-NAD"/>
    <property type="match status" value="1"/>
</dbReference>
<dbReference type="Gene3D" id="3.40.50.10330">
    <property type="entry name" value="Probable inorganic polyphosphate/atp-NAD kinase, domain 1"/>
    <property type="match status" value="1"/>
</dbReference>
<dbReference type="Proteomes" id="UP000245793">
    <property type="component" value="Unassembled WGS sequence"/>
</dbReference>